<keyword evidence="3" id="KW-1185">Reference proteome</keyword>
<evidence type="ECO:0000313" key="2">
    <source>
        <dbReference type="EMBL" id="NTF35547.1"/>
    </source>
</evidence>
<dbReference type="RefSeq" id="WP_174003034.1">
    <property type="nucleotide sequence ID" value="NZ_JAAMCP010000001.1"/>
</dbReference>
<keyword evidence="1" id="KW-1133">Transmembrane helix</keyword>
<reference evidence="2 3" key="1">
    <citation type="journal article" date="2020" name="Science">
        <title>Unexpected conservation and global transmission of agrobacterial virulence plasmids.</title>
        <authorList>
            <person name="Weisberg A.J."/>
            <person name="Davis E.W. 2nd"/>
            <person name="Tabima J."/>
            <person name="Belcher M.S."/>
            <person name="Miller M."/>
            <person name="Kuo C.H."/>
            <person name="Loper J.E."/>
            <person name="Grunwald N.J."/>
            <person name="Putnam M.L."/>
            <person name="Chang J.H."/>
        </authorList>
    </citation>
    <scope>NUCLEOTIDE SEQUENCE [LARGE SCALE GENOMIC DNA]</scope>
    <source>
        <strain evidence="2 3">A19/93</strain>
    </source>
</reference>
<organism evidence="2 3">
    <name type="scientific">Agrobacterium rubi</name>
    <dbReference type="NCBI Taxonomy" id="28099"/>
    <lineage>
        <taxon>Bacteria</taxon>
        <taxon>Pseudomonadati</taxon>
        <taxon>Pseudomonadota</taxon>
        <taxon>Alphaproteobacteria</taxon>
        <taxon>Hyphomicrobiales</taxon>
        <taxon>Rhizobiaceae</taxon>
        <taxon>Rhizobium/Agrobacterium group</taxon>
        <taxon>Agrobacterium</taxon>
    </lineage>
</organism>
<dbReference type="Proteomes" id="UP000822331">
    <property type="component" value="Unassembled WGS sequence"/>
</dbReference>
<evidence type="ECO:0000313" key="3">
    <source>
        <dbReference type="Proteomes" id="UP000822331"/>
    </source>
</evidence>
<keyword evidence="1" id="KW-0472">Membrane</keyword>
<protein>
    <submittedName>
        <fullName evidence="2">Uncharacterized protein</fullName>
    </submittedName>
</protein>
<evidence type="ECO:0000256" key="1">
    <source>
        <dbReference type="SAM" id="Phobius"/>
    </source>
</evidence>
<accession>A0ABX2J2L3</accession>
<gene>
    <name evidence="2" type="ORF">G6L72_02310</name>
</gene>
<proteinExistence type="predicted"/>
<sequence length="95" mass="11584">MRWKPLEGRKIPKWVEYTLLAIFMPLIAPLIAILWLEQQKRKMIGPRAEWSPWFAWHPVRSDRGFGNTVWLEWVERRVWYGNVEHRTLEEEKARA</sequence>
<name>A0ABX2J2L3_9HYPH</name>
<feature type="transmembrane region" description="Helical" evidence="1">
    <location>
        <begin position="14"/>
        <end position="36"/>
    </location>
</feature>
<dbReference type="EMBL" id="JAAMCP010000001">
    <property type="protein sequence ID" value="NTF35547.1"/>
    <property type="molecule type" value="Genomic_DNA"/>
</dbReference>
<keyword evidence="1" id="KW-0812">Transmembrane</keyword>
<comment type="caution">
    <text evidence="2">The sequence shown here is derived from an EMBL/GenBank/DDBJ whole genome shotgun (WGS) entry which is preliminary data.</text>
</comment>